<organism evidence="4 5">
    <name type="scientific">Halogeometricum salsisoli</name>
    <dbReference type="NCBI Taxonomy" id="2950536"/>
    <lineage>
        <taxon>Archaea</taxon>
        <taxon>Methanobacteriati</taxon>
        <taxon>Methanobacteriota</taxon>
        <taxon>Stenosarchaea group</taxon>
        <taxon>Halobacteria</taxon>
        <taxon>Halobacteriales</taxon>
        <taxon>Haloferacaceae</taxon>
        <taxon>Halogeometricum</taxon>
    </lineage>
</organism>
<protein>
    <submittedName>
        <fullName evidence="4">Uncharacterized protein</fullName>
    </submittedName>
</protein>
<feature type="compositionally biased region" description="Basic residues" evidence="1">
    <location>
        <begin position="203"/>
        <end position="214"/>
    </location>
</feature>
<comment type="caution">
    <text evidence="4">The sequence shown here is derived from an EMBL/GenBank/DDBJ whole genome shotgun (WGS) entry which is preliminary data.</text>
</comment>
<evidence type="ECO:0000313" key="5">
    <source>
        <dbReference type="Proteomes" id="UP001257060"/>
    </source>
</evidence>
<dbReference type="InterPro" id="IPR055974">
    <property type="entry name" value="DUF7552"/>
</dbReference>
<feature type="domain" description="DUF7551" evidence="2">
    <location>
        <begin position="120"/>
        <end position="208"/>
    </location>
</feature>
<feature type="region of interest" description="Disordered" evidence="1">
    <location>
        <begin position="199"/>
        <end position="223"/>
    </location>
</feature>
<evidence type="ECO:0000259" key="3">
    <source>
        <dbReference type="Pfam" id="PF24422"/>
    </source>
</evidence>
<dbReference type="Pfam" id="PF24420">
    <property type="entry name" value="DUF7551"/>
    <property type="match status" value="1"/>
</dbReference>
<name>A0ABU2GAJ5_9EURY</name>
<evidence type="ECO:0000313" key="4">
    <source>
        <dbReference type="EMBL" id="MDS0297802.1"/>
    </source>
</evidence>
<feature type="region of interest" description="Disordered" evidence="1">
    <location>
        <begin position="85"/>
        <end position="108"/>
    </location>
</feature>
<keyword evidence="5" id="KW-1185">Reference proteome</keyword>
<feature type="domain" description="DUF7552" evidence="3">
    <location>
        <begin position="5"/>
        <end position="78"/>
    </location>
</feature>
<dbReference type="InterPro" id="IPR055973">
    <property type="entry name" value="DUF7551"/>
</dbReference>
<dbReference type="Proteomes" id="UP001257060">
    <property type="component" value="Unassembled WGS sequence"/>
</dbReference>
<reference evidence="4 5" key="1">
    <citation type="submission" date="2022-06" db="EMBL/GenBank/DDBJ databases">
        <title>Halogeometricum sp. a new haloarchaeum isolate from saline soil.</title>
        <authorList>
            <person name="Strakova D."/>
            <person name="Galisteo C."/>
            <person name="Sanchez-Porro C."/>
            <person name="Ventosa A."/>
        </authorList>
    </citation>
    <scope>NUCLEOTIDE SEQUENCE [LARGE SCALE GENOMIC DNA]</scope>
    <source>
        <strain evidence="4 5">S1BR25-6</strain>
    </source>
</reference>
<gene>
    <name evidence="4" type="ORF">NDI76_03525</name>
</gene>
<sequence length="223" mass="23987">MVGTTLVEIREHLEALADDEGEFALVCGRTGERPAPVAGERFETRAVARNAARAAEQYRTALRRYDPHLPFYDLVVCQGVGARGRGRTDAVTGERAHPDSTDSARAADAAASDAVRSRRVEFCHGVAAAVFETLSEAGYGAVETAVMDAYLELAERVPDPDDLCLCLLESMATELDGRLSAAEQADVLARAADRLASAAVGPKRVKRPLRRSGTRHATEPARR</sequence>
<dbReference type="RefSeq" id="WP_310922631.1">
    <property type="nucleotide sequence ID" value="NZ_JAMQOP010000001.1"/>
</dbReference>
<accession>A0ABU2GAJ5</accession>
<feature type="compositionally biased region" description="Basic and acidic residues" evidence="1">
    <location>
        <begin position="86"/>
        <end position="102"/>
    </location>
</feature>
<evidence type="ECO:0000259" key="2">
    <source>
        <dbReference type="Pfam" id="PF24420"/>
    </source>
</evidence>
<proteinExistence type="predicted"/>
<evidence type="ECO:0000256" key="1">
    <source>
        <dbReference type="SAM" id="MobiDB-lite"/>
    </source>
</evidence>
<dbReference type="Pfam" id="PF24422">
    <property type="entry name" value="DUF7552"/>
    <property type="match status" value="1"/>
</dbReference>
<dbReference type="EMBL" id="JAMQOP010000001">
    <property type="protein sequence ID" value="MDS0297802.1"/>
    <property type="molecule type" value="Genomic_DNA"/>
</dbReference>